<evidence type="ECO:0000256" key="14">
    <source>
        <dbReference type="PROSITE-ProRule" id="PRU00176"/>
    </source>
</evidence>
<dbReference type="Gene3D" id="3.30.70.330">
    <property type="match status" value="1"/>
</dbReference>
<evidence type="ECO:0000256" key="9">
    <source>
        <dbReference type="ARBA" id="ARBA00023268"/>
    </source>
</evidence>
<comment type="cofactor">
    <cofactor evidence="1">
        <name>Fe(2+)</name>
        <dbReference type="ChEBI" id="CHEBI:29033"/>
    </cofactor>
</comment>
<dbReference type="GO" id="GO:0106335">
    <property type="term" value="F:tRNA (5-carboxymethyluridine(34)-5-O)-methyltransferase activity"/>
    <property type="evidence" value="ECO:0007669"/>
    <property type="project" value="UniProtKB-EC"/>
</dbReference>
<evidence type="ECO:0000256" key="2">
    <source>
        <dbReference type="ARBA" id="ARBA00007879"/>
    </source>
</evidence>
<keyword evidence="19" id="KW-1185">Reference proteome</keyword>
<keyword evidence="9" id="KW-0511">Multifunctional enzyme</keyword>
<keyword evidence="6" id="KW-0862">Zinc</keyword>
<evidence type="ECO:0000256" key="15">
    <source>
        <dbReference type="SAM" id="MobiDB-lite"/>
    </source>
</evidence>
<evidence type="ECO:0000256" key="5">
    <source>
        <dbReference type="ARBA" id="ARBA00022679"/>
    </source>
</evidence>
<comment type="function">
    <text evidence="11">Catalyzes the methylation of 5-carboxymethyl uridine to 5-methylcarboxymethyl uridine at the wobble position of the anticodon loop in tRNA via its methyltransferase domain. Catalyzes the last step in the formation of 5-methylcarboxymethyl uridine at the wobble position of the anticodon loop in target tRNA. Has a preference for tRNA(Arg) and tRNA(Glu), and does not bind tRNA(Lys). Binds tRNA and catalyzes the iron and alpha-ketoglutarate dependent hydroxylation of 5-methylcarboxymethyl uridine at the wobble position of the anticodon loop in tRNA via its dioxygenase domain, giving rise to 5-(S)-methoxycarbonylhydroxymethyluridine; has a preference for tRNA(Gly). Required for normal survival after DNA damage. May inhibit apoptosis and promote cell survival and angiogenesis.</text>
</comment>
<dbReference type="Pfam" id="PF08241">
    <property type="entry name" value="Methyltransf_11"/>
    <property type="match status" value="1"/>
</dbReference>
<evidence type="ECO:0000256" key="7">
    <source>
        <dbReference type="ARBA" id="ARBA00022884"/>
    </source>
</evidence>
<evidence type="ECO:0000259" key="16">
    <source>
        <dbReference type="PROSITE" id="PS50102"/>
    </source>
</evidence>
<feature type="domain" description="Fe2OG dioxygenase" evidence="17">
    <location>
        <begin position="239"/>
        <end position="346"/>
    </location>
</feature>
<dbReference type="GO" id="GO:0008757">
    <property type="term" value="F:S-adenosylmethionine-dependent methyltransferase activity"/>
    <property type="evidence" value="ECO:0007669"/>
    <property type="project" value="InterPro"/>
</dbReference>
<dbReference type="EMBL" id="CAJNOC010000157">
    <property type="protein sequence ID" value="CAF0720566.1"/>
    <property type="molecule type" value="Genomic_DNA"/>
</dbReference>
<keyword evidence="5" id="KW-0808">Transferase</keyword>
<name>A0A813MFI4_9BILA</name>
<organism evidence="18 19">
    <name type="scientific">Brachionus calyciflorus</name>
    <dbReference type="NCBI Taxonomy" id="104777"/>
    <lineage>
        <taxon>Eukaryota</taxon>
        <taxon>Metazoa</taxon>
        <taxon>Spiralia</taxon>
        <taxon>Gnathifera</taxon>
        <taxon>Rotifera</taxon>
        <taxon>Eurotatoria</taxon>
        <taxon>Monogononta</taxon>
        <taxon>Pseudotrocha</taxon>
        <taxon>Ploima</taxon>
        <taxon>Brachionidae</taxon>
        <taxon>Brachionus</taxon>
    </lineage>
</organism>
<dbReference type="OrthoDB" id="271595at2759"/>
<comment type="caution">
    <text evidence="18">The sequence shown here is derived from an EMBL/GenBank/DDBJ whole genome shotgun (WGS) entry which is preliminary data.</text>
</comment>
<comment type="catalytic activity">
    <reaction evidence="10">
        <text>5-(carboxymethyl)uridine(34) in tRNA + S-adenosyl-L-methionine = 5-(2-methoxy-2-oxoethyl)uridine(34) in tRNA + S-adenosyl-L-homocysteine</text>
        <dbReference type="Rhea" id="RHEA:43208"/>
        <dbReference type="Rhea" id="RHEA-COMP:10407"/>
        <dbReference type="Rhea" id="RHEA-COMP:10408"/>
        <dbReference type="ChEBI" id="CHEBI:57856"/>
        <dbReference type="ChEBI" id="CHEBI:59789"/>
        <dbReference type="ChEBI" id="CHEBI:74851"/>
        <dbReference type="ChEBI" id="CHEBI:74882"/>
        <dbReference type="EC" id="2.1.1.229"/>
    </reaction>
</comment>
<dbReference type="InterPro" id="IPR027450">
    <property type="entry name" value="AlkB-like"/>
</dbReference>
<evidence type="ECO:0000256" key="4">
    <source>
        <dbReference type="ARBA" id="ARBA00022603"/>
    </source>
</evidence>
<feature type="domain" description="RRM" evidence="16">
    <location>
        <begin position="55"/>
        <end position="124"/>
    </location>
</feature>
<evidence type="ECO:0000256" key="13">
    <source>
        <dbReference type="ARBA" id="ARBA00049802"/>
    </source>
</evidence>
<evidence type="ECO:0000256" key="11">
    <source>
        <dbReference type="ARBA" id="ARBA00045506"/>
    </source>
</evidence>
<evidence type="ECO:0000256" key="10">
    <source>
        <dbReference type="ARBA" id="ARBA00034996"/>
    </source>
</evidence>
<keyword evidence="8" id="KW-0408">Iron</keyword>
<dbReference type="Pfam" id="PF00076">
    <property type="entry name" value="RRM_1"/>
    <property type="match status" value="1"/>
</dbReference>
<dbReference type="Gene3D" id="2.60.120.590">
    <property type="entry name" value="Alpha-ketoglutarate-dependent dioxygenase AlkB-like"/>
    <property type="match status" value="1"/>
</dbReference>
<dbReference type="GO" id="GO:0006400">
    <property type="term" value="P:tRNA modification"/>
    <property type="evidence" value="ECO:0007669"/>
    <property type="project" value="UniProtKB-ARBA"/>
</dbReference>
<dbReference type="InterPro" id="IPR005123">
    <property type="entry name" value="Oxoglu/Fe-dep_dioxygenase_dom"/>
</dbReference>
<dbReference type="SUPFAM" id="SSF51197">
    <property type="entry name" value="Clavaminate synthase-like"/>
    <property type="match status" value="1"/>
</dbReference>
<dbReference type="InterPro" id="IPR000504">
    <property type="entry name" value="RRM_dom"/>
</dbReference>
<dbReference type="PANTHER" id="PTHR13069:SF21">
    <property type="entry name" value="ALKYLATED DNA REPAIR PROTEIN ALKB HOMOLOG 8"/>
    <property type="match status" value="1"/>
</dbReference>
<dbReference type="InterPro" id="IPR012677">
    <property type="entry name" value="Nucleotide-bd_a/b_plait_sf"/>
</dbReference>
<dbReference type="SUPFAM" id="SSF54928">
    <property type="entry name" value="RNA-binding domain, RBD"/>
    <property type="match status" value="1"/>
</dbReference>
<dbReference type="PANTHER" id="PTHR13069">
    <property type="entry name" value="ALKYLATED DNA REPAIR PROTEIN ALKB HOMOLOG 8"/>
    <property type="match status" value="1"/>
</dbReference>
<proteinExistence type="inferred from homology"/>
<dbReference type="PROSITE" id="PS51471">
    <property type="entry name" value="FE2OG_OXY"/>
    <property type="match status" value="1"/>
</dbReference>
<dbReference type="GO" id="GO:0032259">
    <property type="term" value="P:methylation"/>
    <property type="evidence" value="ECO:0007669"/>
    <property type="project" value="UniProtKB-KW"/>
</dbReference>
<dbReference type="Pfam" id="PF13532">
    <property type="entry name" value="2OG-FeII_Oxy_2"/>
    <property type="match status" value="1"/>
</dbReference>
<feature type="region of interest" description="Disordered" evidence="15">
    <location>
        <begin position="534"/>
        <end position="553"/>
    </location>
</feature>
<feature type="compositionally biased region" description="Acidic residues" evidence="15">
    <location>
        <begin position="1"/>
        <end position="13"/>
    </location>
</feature>
<dbReference type="InterPro" id="IPR035979">
    <property type="entry name" value="RBD_domain_sf"/>
</dbReference>
<feature type="region of interest" description="Disordered" evidence="15">
    <location>
        <begin position="1"/>
        <end position="26"/>
    </location>
</feature>
<reference evidence="18" key="1">
    <citation type="submission" date="2021-02" db="EMBL/GenBank/DDBJ databases">
        <authorList>
            <person name="Nowell W R."/>
        </authorList>
    </citation>
    <scope>NUCLEOTIDE SEQUENCE</scope>
    <source>
        <strain evidence="18">Ploen Becks lab</strain>
    </source>
</reference>
<dbReference type="Proteomes" id="UP000663879">
    <property type="component" value="Unassembled WGS sequence"/>
</dbReference>
<feature type="region of interest" description="Disordered" evidence="15">
    <location>
        <begin position="581"/>
        <end position="600"/>
    </location>
</feature>
<dbReference type="SMART" id="SM00360">
    <property type="entry name" value="RRM"/>
    <property type="match status" value="1"/>
</dbReference>
<dbReference type="PROSITE" id="PS50102">
    <property type="entry name" value="RRM"/>
    <property type="match status" value="1"/>
</dbReference>
<dbReference type="EC" id="2.1.1.229" evidence="3"/>
<keyword evidence="7 14" id="KW-0694">RNA-binding</keyword>
<dbReference type="InterPro" id="IPR037151">
    <property type="entry name" value="AlkB-like_sf"/>
</dbReference>
<evidence type="ECO:0000259" key="17">
    <source>
        <dbReference type="PROSITE" id="PS51471"/>
    </source>
</evidence>
<dbReference type="CDD" id="cd02440">
    <property type="entry name" value="AdoMet_MTases"/>
    <property type="match status" value="1"/>
</dbReference>
<sequence length="652" mass="75991">MSDTTEEFNELEISETSSGSKKNPYKDRKLEHKLNKYEAVIKKLDNINRVYGDSQFLFVGNCGLDNNISADYLEEKFSPFGKIVDTVMQKKKSYSFIIFEDPKSAQKAIDSLQSQIITTNNQTVICFYLFPVDKVPESTASFSEFEEVENLPDGLTYLENYIEDSYAKKIIDFLTDKDENQNTVTDLKKRKVKHFGYEFRYGSNNCDDTKPLTNPENKMPEILKDLFDKMLNDNLIHVEPDQLTVNYYEPGHGIGPHIDNTVAFDNYIISFSLVSAAMMEFRQKETKKLVKILLKPNSLLILKRESRYKWNHSIPERKHDLITNSNGQLIVEKRQKRISLTFRKVIPTSQQQKNQSLDQIEEPELILPSNDVEAKNFEKSHVQSIYNEIADHFSHTRHSPWPGVARFINSMDPFSFMIDIGCGNGKYLNLRKDLYTFGCDFSEGLIKICQEKNFNCFVSDCLKVPGKKDFFDYAISIAVIHHLSTEERRIKAINEMKRVLRPGGRGLITVWAKEQKYKNKESFYISQKKSNDKKQAITESKTEADSEEKKDSNVHTFGKEFQKKDVFVAWHYNEKTLGKKVKDEKETEAEEEKVSEQSKPQDKESKVYLRFYHVFENNELENLFEKIPNTKIVESFYEQGNWCVIFEKLNYE</sequence>
<dbReference type="InterPro" id="IPR051422">
    <property type="entry name" value="AlkB_tRNA_MeTrf/Diox"/>
</dbReference>
<dbReference type="Gene3D" id="3.40.50.150">
    <property type="entry name" value="Vaccinia Virus protein VP39"/>
    <property type="match status" value="1"/>
</dbReference>
<evidence type="ECO:0000313" key="18">
    <source>
        <dbReference type="EMBL" id="CAF0720566.1"/>
    </source>
</evidence>
<dbReference type="SUPFAM" id="SSF53335">
    <property type="entry name" value="S-adenosyl-L-methionine-dependent methyltransferases"/>
    <property type="match status" value="1"/>
</dbReference>
<comment type="similarity">
    <text evidence="2">Belongs to the alkB family.</text>
</comment>
<keyword evidence="4" id="KW-0489">Methyltransferase</keyword>
<evidence type="ECO:0000256" key="3">
    <source>
        <dbReference type="ARBA" id="ARBA00012808"/>
    </source>
</evidence>
<dbReference type="InterPro" id="IPR013216">
    <property type="entry name" value="Methyltransf_11"/>
</dbReference>
<evidence type="ECO:0000256" key="12">
    <source>
        <dbReference type="ARBA" id="ARBA00049786"/>
    </source>
</evidence>
<accession>A0A813MFI4</accession>
<dbReference type="GO" id="GO:0003723">
    <property type="term" value="F:RNA binding"/>
    <property type="evidence" value="ECO:0007669"/>
    <property type="project" value="UniProtKB-UniRule"/>
</dbReference>
<dbReference type="InterPro" id="IPR029063">
    <property type="entry name" value="SAM-dependent_MTases_sf"/>
</dbReference>
<protein>
    <recommendedName>
        <fullName evidence="3">tRNA (carboxymethyluridine(34)-5-O)-methyltransferase</fullName>
        <ecNumber evidence="3">2.1.1.229</ecNumber>
    </recommendedName>
    <alternativeName>
        <fullName evidence="12">Alkylated DNA repair protein alkB homolog 8</fullName>
    </alternativeName>
    <alternativeName>
        <fullName evidence="13">S-adenosyl-L-methionine-dependent tRNA methyltransferase ALKBH8</fullName>
    </alternativeName>
</protein>
<evidence type="ECO:0000256" key="6">
    <source>
        <dbReference type="ARBA" id="ARBA00022833"/>
    </source>
</evidence>
<evidence type="ECO:0000256" key="1">
    <source>
        <dbReference type="ARBA" id="ARBA00001954"/>
    </source>
</evidence>
<evidence type="ECO:0000256" key="8">
    <source>
        <dbReference type="ARBA" id="ARBA00023004"/>
    </source>
</evidence>
<evidence type="ECO:0000313" key="19">
    <source>
        <dbReference type="Proteomes" id="UP000663879"/>
    </source>
</evidence>
<gene>
    <name evidence="18" type="ORF">OXX778_LOCUS2122</name>
</gene>
<dbReference type="AlphaFoldDB" id="A0A813MFI4"/>